<proteinExistence type="predicted"/>
<dbReference type="Pfam" id="PF13242">
    <property type="entry name" value="Hydrolase_like"/>
    <property type="match status" value="1"/>
</dbReference>
<dbReference type="PANTHER" id="PTHR19288:SF95">
    <property type="entry name" value="D-GLYCEROL 3-PHOSPHATE PHOSPHATASE"/>
    <property type="match status" value="1"/>
</dbReference>
<dbReference type="InterPro" id="IPR036412">
    <property type="entry name" value="HAD-like_sf"/>
</dbReference>
<organism evidence="1 2">
    <name type="scientific">Kocuria marina subsp. indica</name>
    <dbReference type="NCBI Taxonomy" id="1049583"/>
    <lineage>
        <taxon>Bacteria</taxon>
        <taxon>Bacillati</taxon>
        <taxon>Actinomycetota</taxon>
        <taxon>Actinomycetes</taxon>
        <taxon>Micrococcales</taxon>
        <taxon>Micrococcaceae</taxon>
        <taxon>Kocuria</taxon>
    </lineage>
</organism>
<dbReference type="SUPFAM" id="SSF56784">
    <property type="entry name" value="HAD-like"/>
    <property type="match status" value="1"/>
</dbReference>
<dbReference type="GO" id="GO:0005737">
    <property type="term" value="C:cytoplasm"/>
    <property type="evidence" value="ECO:0007669"/>
    <property type="project" value="TreeGrafter"/>
</dbReference>
<dbReference type="Pfam" id="PF13344">
    <property type="entry name" value="Hydrolase_6"/>
    <property type="match status" value="1"/>
</dbReference>
<reference evidence="1 2" key="1">
    <citation type="submission" date="2019-11" db="EMBL/GenBank/DDBJ databases">
        <title>Draft genome sequence of Kocuria indica DP-K7, a methyl red degrading Actinobacterium.</title>
        <authorList>
            <person name="Kumaran S."/>
            <person name="Tischler D."/>
            <person name="Ngo A.C.R."/>
            <person name="Schultes F."/>
        </authorList>
    </citation>
    <scope>NUCLEOTIDE SEQUENCE [LARGE SCALE GENOMIC DNA]</scope>
    <source>
        <strain evidence="1 2">DP-K7</strain>
    </source>
</reference>
<comment type="caution">
    <text evidence="1">The sequence shown here is derived from an EMBL/GenBank/DDBJ whole genome shotgun (WGS) entry which is preliminary data.</text>
</comment>
<dbReference type="PANTHER" id="PTHR19288">
    <property type="entry name" value="4-NITROPHENYLPHOSPHATASE-RELATED"/>
    <property type="match status" value="1"/>
</dbReference>
<dbReference type="EMBL" id="WMHZ01000001">
    <property type="protein sequence ID" value="NDO76662.1"/>
    <property type="molecule type" value="Genomic_DNA"/>
</dbReference>
<protein>
    <submittedName>
        <fullName evidence="1">HAD-IIA family hydrolase</fullName>
    </submittedName>
</protein>
<dbReference type="Proteomes" id="UP000471026">
    <property type="component" value="Unassembled WGS sequence"/>
</dbReference>
<dbReference type="NCBIfam" id="TIGR01460">
    <property type="entry name" value="HAD-SF-IIA"/>
    <property type="match status" value="1"/>
</dbReference>
<dbReference type="InterPro" id="IPR006357">
    <property type="entry name" value="HAD-SF_hydro_IIA"/>
</dbReference>
<keyword evidence="1" id="KW-0378">Hydrolase</keyword>
<dbReference type="InterPro" id="IPR023214">
    <property type="entry name" value="HAD_sf"/>
</dbReference>
<name>A0A6N9QU19_9MICC</name>
<evidence type="ECO:0000313" key="2">
    <source>
        <dbReference type="Proteomes" id="UP000471026"/>
    </source>
</evidence>
<dbReference type="AlphaFoldDB" id="A0A6N9QU19"/>
<dbReference type="Gene3D" id="3.40.50.1000">
    <property type="entry name" value="HAD superfamily/HAD-like"/>
    <property type="match status" value="2"/>
</dbReference>
<dbReference type="GO" id="GO:0016791">
    <property type="term" value="F:phosphatase activity"/>
    <property type="evidence" value="ECO:0007669"/>
    <property type="project" value="TreeGrafter"/>
</dbReference>
<accession>A0A6N9QU19</accession>
<gene>
    <name evidence="1" type="ORF">GKZ75_00030</name>
</gene>
<evidence type="ECO:0000313" key="1">
    <source>
        <dbReference type="EMBL" id="NDO76662.1"/>
    </source>
</evidence>
<sequence length="362" mass="38511">MRPARAWAASPRRTPIVTAADPVREDPNQDAPLIERFDALLCDLDGVVYAGPHAIDGAPEALKRVKDSGRAVMYVTNNASRSPEAVAEHISSLGAPARTQDVVSSAQAAAALLAERLPRSARVLITGAQALADEIRAVGLTPVTSQDEQPQAVVQGFDPHIGWEQLAEAAFTLADESVLWCATNTDRTIPKERGIAPGNGTLVAAVAAASGREPVVAGKPEAPIFREAAERVGARNPAVVGDRLDTDILGANNAGMPGIEVFTGVDSPRSVLAACTSQRPSYLLGNLRELFEPYPWVDVTHDDDRFRARCREAVAETDGDIVTVTAPSDDLDGWRAACATWWAAHPDVDVAREPSLTWQDPA</sequence>